<comment type="caution">
    <text evidence="2">The sequence shown here is derived from an EMBL/GenBank/DDBJ whole genome shotgun (WGS) entry which is preliminary data.</text>
</comment>
<dbReference type="EMBL" id="JBGUAW010000006">
    <property type="protein sequence ID" value="MFA9461150.1"/>
    <property type="molecule type" value="Genomic_DNA"/>
</dbReference>
<proteinExistence type="predicted"/>
<dbReference type="InterPro" id="IPR023473">
    <property type="entry name" value="AMMECR1"/>
</dbReference>
<dbReference type="RefSeq" id="WP_373655936.1">
    <property type="nucleotide sequence ID" value="NZ_JBGUAW010000006.1"/>
</dbReference>
<dbReference type="PANTHER" id="PTHR13016:SF0">
    <property type="entry name" value="AMME SYNDROME CANDIDATE GENE 1 PROTEIN"/>
    <property type="match status" value="1"/>
</dbReference>
<dbReference type="InterPro" id="IPR027485">
    <property type="entry name" value="AMMECR1_N"/>
</dbReference>
<dbReference type="InterPro" id="IPR002733">
    <property type="entry name" value="AMMECR1_domain"/>
</dbReference>
<gene>
    <name evidence="2" type="primary">amrA</name>
    <name evidence="2" type="ORF">ACERLL_09970</name>
</gene>
<sequence>MSGAAEGSQGEPRSLRPYSERLLRLASAAIDHGLNRGSRMEVDLGCHPAPLLDWRACFVTLRLGGELRGCVGSVEPRRPLVSDIAENAYTAAFGDPRFPGLTAAERKELSLKLEILSPMECLNFRTEAELLARLEPGRDGLLLEAGHCRGTFLPTVWSSLPDPEEFWKQLKRKAGLPSDRFSTAITVYRYRTEILP</sequence>
<dbReference type="Pfam" id="PF01871">
    <property type="entry name" value="AMMECR1"/>
    <property type="match status" value="1"/>
</dbReference>
<dbReference type="NCBIfam" id="TIGR04335">
    <property type="entry name" value="AmmeMemoSam_A"/>
    <property type="match status" value="1"/>
</dbReference>
<reference evidence="2 3" key="1">
    <citation type="submission" date="2024-08" db="EMBL/GenBank/DDBJ databases">
        <title>Whole-genome sequencing of halo(alkali)philic microorganisms from hypersaline lakes.</title>
        <authorList>
            <person name="Sorokin D.Y."/>
            <person name="Merkel A.Y."/>
            <person name="Messina E."/>
            <person name="Yakimov M."/>
        </authorList>
    </citation>
    <scope>NUCLEOTIDE SEQUENCE [LARGE SCALE GENOMIC DNA]</scope>
    <source>
        <strain evidence="2 3">Cl-TMA</strain>
    </source>
</reference>
<dbReference type="Proteomes" id="UP001575181">
    <property type="component" value="Unassembled WGS sequence"/>
</dbReference>
<evidence type="ECO:0000259" key="1">
    <source>
        <dbReference type="PROSITE" id="PS51112"/>
    </source>
</evidence>
<organism evidence="2 3">
    <name type="scientific">Thiohalorhabdus methylotrophus</name>
    <dbReference type="NCBI Taxonomy" id="3242694"/>
    <lineage>
        <taxon>Bacteria</taxon>
        <taxon>Pseudomonadati</taxon>
        <taxon>Pseudomonadota</taxon>
        <taxon>Gammaproteobacteria</taxon>
        <taxon>Thiohalorhabdales</taxon>
        <taxon>Thiohalorhabdaceae</taxon>
        <taxon>Thiohalorhabdus</taxon>
    </lineage>
</organism>
<dbReference type="PROSITE" id="PS51112">
    <property type="entry name" value="AMMECR1"/>
    <property type="match status" value="1"/>
</dbReference>
<dbReference type="SUPFAM" id="SSF143447">
    <property type="entry name" value="AMMECR1-like"/>
    <property type="match status" value="1"/>
</dbReference>
<name>A0ABV4TYI3_9GAMM</name>
<accession>A0ABV4TYI3</accession>
<dbReference type="Gene3D" id="3.30.1490.150">
    <property type="entry name" value="Hypothetical protein ph0010, domain 2"/>
    <property type="match status" value="1"/>
</dbReference>
<protein>
    <submittedName>
        <fullName evidence="2">AmmeMemoRadiSam system protein A</fullName>
    </submittedName>
</protein>
<evidence type="ECO:0000313" key="3">
    <source>
        <dbReference type="Proteomes" id="UP001575181"/>
    </source>
</evidence>
<dbReference type="InterPro" id="IPR036071">
    <property type="entry name" value="AMMECR1_dom_sf"/>
</dbReference>
<dbReference type="NCBIfam" id="TIGR00296">
    <property type="entry name" value="TIGR00296 family protein"/>
    <property type="match status" value="1"/>
</dbReference>
<dbReference type="InterPro" id="IPR027623">
    <property type="entry name" value="AmmeMemoSam_A"/>
</dbReference>
<feature type="domain" description="AMMECR1" evidence="1">
    <location>
        <begin position="17"/>
        <end position="196"/>
    </location>
</feature>
<evidence type="ECO:0000313" key="2">
    <source>
        <dbReference type="EMBL" id="MFA9461150.1"/>
    </source>
</evidence>
<dbReference type="PANTHER" id="PTHR13016">
    <property type="entry name" value="AMMECR1 HOMOLOG"/>
    <property type="match status" value="1"/>
</dbReference>
<keyword evidence="3" id="KW-1185">Reference proteome</keyword>
<dbReference type="Gene3D" id="3.30.700.20">
    <property type="entry name" value="Hypothetical protein ph0010, domain 1"/>
    <property type="match status" value="1"/>
</dbReference>